<evidence type="ECO:0000313" key="2">
    <source>
        <dbReference type="EMBL" id="KAH7130635.1"/>
    </source>
</evidence>
<gene>
    <name evidence="2" type="ORF">B0J11DRAFT_504399</name>
</gene>
<proteinExistence type="predicted"/>
<feature type="region of interest" description="Disordered" evidence="1">
    <location>
        <begin position="220"/>
        <end position="271"/>
    </location>
</feature>
<keyword evidence="3" id="KW-1185">Reference proteome</keyword>
<dbReference type="EMBL" id="JAGMWT010000004">
    <property type="protein sequence ID" value="KAH7130635.1"/>
    <property type="molecule type" value="Genomic_DNA"/>
</dbReference>
<evidence type="ECO:0000256" key="1">
    <source>
        <dbReference type="SAM" id="MobiDB-lite"/>
    </source>
</evidence>
<accession>A0A9P9E2A4</accession>
<organism evidence="2 3">
    <name type="scientific">Dendryphion nanum</name>
    <dbReference type="NCBI Taxonomy" id="256645"/>
    <lineage>
        <taxon>Eukaryota</taxon>
        <taxon>Fungi</taxon>
        <taxon>Dikarya</taxon>
        <taxon>Ascomycota</taxon>
        <taxon>Pezizomycotina</taxon>
        <taxon>Dothideomycetes</taxon>
        <taxon>Pleosporomycetidae</taxon>
        <taxon>Pleosporales</taxon>
        <taxon>Torulaceae</taxon>
        <taxon>Dendryphion</taxon>
    </lineage>
</organism>
<dbReference type="AlphaFoldDB" id="A0A9P9E2A4"/>
<sequence>MSYKICEVQCQQNRTAESQAHFGNVPLASSGQGPVRKQFQYGTMSHIIFFPAVERVPGDGERPGGIGRGEGRPWMHLLGPYPCRHSRRTEEGGLLLSPLDDVYNGEIVLPAETSGFALAISASGFSYHPAGCPAGCPTGDIAKSFSAVWASATLIASIVARSRFPLFNTNRLHLYHEIRRPISSTPATPQEAGQAGPSAIISCACPQPLTWRKPAWHEMRTRAGDVSSGERDGSRMESRLKDRRRPVPFSGHPLAVTSPLGSQSPSGAVVC</sequence>
<dbReference type="Proteomes" id="UP000700596">
    <property type="component" value="Unassembled WGS sequence"/>
</dbReference>
<reference evidence="2" key="1">
    <citation type="journal article" date="2021" name="Nat. Commun.">
        <title>Genetic determinants of endophytism in the Arabidopsis root mycobiome.</title>
        <authorList>
            <person name="Mesny F."/>
            <person name="Miyauchi S."/>
            <person name="Thiergart T."/>
            <person name="Pickel B."/>
            <person name="Atanasova L."/>
            <person name="Karlsson M."/>
            <person name="Huettel B."/>
            <person name="Barry K.W."/>
            <person name="Haridas S."/>
            <person name="Chen C."/>
            <person name="Bauer D."/>
            <person name="Andreopoulos W."/>
            <person name="Pangilinan J."/>
            <person name="LaButti K."/>
            <person name="Riley R."/>
            <person name="Lipzen A."/>
            <person name="Clum A."/>
            <person name="Drula E."/>
            <person name="Henrissat B."/>
            <person name="Kohler A."/>
            <person name="Grigoriev I.V."/>
            <person name="Martin F.M."/>
            <person name="Hacquard S."/>
        </authorList>
    </citation>
    <scope>NUCLEOTIDE SEQUENCE</scope>
    <source>
        <strain evidence="2">MPI-CAGE-CH-0243</strain>
    </source>
</reference>
<protein>
    <submittedName>
        <fullName evidence="2">Uncharacterized protein</fullName>
    </submittedName>
</protein>
<feature type="compositionally biased region" description="Polar residues" evidence="1">
    <location>
        <begin position="259"/>
        <end position="271"/>
    </location>
</feature>
<feature type="compositionally biased region" description="Basic and acidic residues" evidence="1">
    <location>
        <begin position="220"/>
        <end position="240"/>
    </location>
</feature>
<name>A0A9P9E2A4_9PLEO</name>
<comment type="caution">
    <text evidence="2">The sequence shown here is derived from an EMBL/GenBank/DDBJ whole genome shotgun (WGS) entry which is preliminary data.</text>
</comment>
<evidence type="ECO:0000313" key="3">
    <source>
        <dbReference type="Proteomes" id="UP000700596"/>
    </source>
</evidence>